<feature type="domain" description="C2H2-type" evidence="7">
    <location>
        <begin position="131"/>
        <end position="158"/>
    </location>
</feature>
<keyword evidence="4" id="KW-0862">Zinc</keyword>
<dbReference type="CDD" id="cd07765">
    <property type="entry name" value="KRAB_A-box"/>
    <property type="match status" value="1"/>
</dbReference>
<gene>
    <name evidence="9" type="ORF">MPIPNATIZW_LOCUS15525</name>
</gene>
<feature type="compositionally biased region" description="Low complexity" evidence="6">
    <location>
        <begin position="237"/>
        <end position="268"/>
    </location>
</feature>
<sequence>MGLQELCPGPNQEAPWAAKRQAWAEEPVTLEDVAVRFTPEEWACLDAGQRALYQEVMAETLRTLLSVARTAPSNAALAAELEEEEQRWRAALLPAGGEEQPRGRGSGPSSSPAGPLGGTPELPASGARPPFPCSVCGRGFSKRCSLRHHQRAHGPERPNRCAECGKAFRSPKALADHGRTHLGERPFRCGQCDKTYCDASGLSRHRRVHLGYRPHCCPRCGKAFRDRSELKRHQRIHGAAGPAGSHAPAARTQEAARRAQGPAAGPRLPADRIPVLVVRARAPAATAPAPRGPSTGPRAPLQEHTGRRASAGPSRPLAPRPRHQEPRRGRCGQSCRSAPGPLRHQQAQGAPGYRCPVCDLCFGEREALVAHWGGPRGEGLCRAVLGRWLGLSPRPPCGRERSGSPRGRTPRRRQGRKGEGVRGKRSRRGADSLGRE</sequence>
<dbReference type="PANTHER" id="PTHR24381:SF277">
    <property type="entry name" value="ZINC FINGER PROTEIN 57 HOMOLOG"/>
    <property type="match status" value="1"/>
</dbReference>
<dbReference type="InterPro" id="IPR036236">
    <property type="entry name" value="Znf_C2H2_sf"/>
</dbReference>
<dbReference type="Gene3D" id="6.10.140.140">
    <property type="match status" value="1"/>
</dbReference>
<dbReference type="Proteomes" id="UP001314169">
    <property type="component" value="Chromosome 6"/>
</dbReference>
<evidence type="ECO:0000313" key="9">
    <source>
        <dbReference type="EMBL" id="CAK6447219.1"/>
    </source>
</evidence>
<feature type="compositionally biased region" description="Low complexity" evidence="6">
    <location>
        <begin position="283"/>
        <end position="300"/>
    </location>
</feature>
<dbReference type="PROSITE" id="PS00028">
    <property type="entry name" value="ZINC_FINGER_C2H2_1"/>
    <property type="match status" value="4"/>
</dbReference>
<evidence type="ECO:0000256" key="2">
    <source>
        <dbReference type="ARBA" id="ARBA00022737"/>
    </source>
</evidence>
<feature type="domain" description="KRAB" evidence="8">
    <location>
        <begin position="28"/>
        <end position="100"/>
    </location>
</feature>
<dbReference type="PROSITE" id="PS50805">
    <property type="entry name" value="KRAB"/>
    <property type="match status" value="1"/>
</dbReference>
<dbReference type="EMBL" id="OY882863">
    <property type="protein sequence ID" value="CAK6447219.1"/>
    <property type="molecule type" value="Genomic_DNA"/>
</dbReference>
<dbReference type="SMART" id="SM00349">
    <property type="entry name" value="KRAB"/>
    <property type="match status" value="1"/>
</dbReference>
<feature type="domain" description="C2H2-type" evidence="7">
    <location>
        <begin position="215"/>
        <end position="242"/>
    </location>
</feature>
<dbReference type="InterPro" id="IPR001909">
    <property type="entry name" value="KRAB"/>
</dbReference>
<evidence type="ECO:0000259" key="8">
    <source>
        <dbReference type="PROSITE" id="PS50805"/>
    </source>
</evidence>
<organism evidence="9 10">
    <name type="scientific">Pipistrellus nathusii</name>
    <name type="common">Nathusius' pipistrelle</name>
    <dbReference type="NCBI Taxonomy" id="59473"/>
    <lineage>
        <taxon>Eukaryota</taxon>
        <taxon>Metazoa</taxon>
        <taxon>Chordata</taxon>
        <taxon>Craniata</taxon>
        <taxon>Vertebrata</taxon>
        <taxon>Euteleostomi</taxon>
        <taxon>Mammalia</taxon>
        <taxon>Eutheria</taxon>
        <taxon>Laurasiatheria</taxon>
        <taxon>Chiroptera</taxon>
        <taxon>Yangochiroptera</taxon>
        <taxon>Vespertilionidae</taxon>
        <taxon>Pipistrellus</taxon>
    </lineage>
</organism>
<evidence type="ECO:0000313" key="10">
    <source>
        <dbReference type="Proteomes" id="UP001314169"/>
    </source>
</evidence>
<keyword evidence="2" id="KW-0677">Repeat</keyword>
<protein>
    <recommendedName>
        <fullName evidence="11">ZFP57</fullName>
    </recommendedName>
</protein>
<dbReference type="Pfam" id="PF01352">
    <property type="entry name" value="KRAB"/>
    <property type="match status" value="1"/>
</dbReference>
<feature type="region of interest" description="Disordered" evidence="6">
    <location>
        <begin position="283"/>
        <end position="351"/>
    </location>
</feature>
<keyword evidence="10" id="KW-1185">Reference proteome</keyword>
<dbReference type="SMART" id="SM00355">
    <property type="entry name" value="ZnF_C2H2"/>
    <property type="match status" value="5"/>
</dbReference>
<feature type="domain" description="C2H2-type" evidence="7">
    <location>
        <begin position="159"/>
        <end position="186"/>
    </location>
</feature>
<dbReference type="PANTHER" id="PTHR24381">
    <property type="entry name" value="ZINC FINGER PROTEIN"/>
    <property type="match status" value="1"/>
</dbReference>
<keyword evidence="1" id="KW-0479">Metal-binding</keyword>
<feature type="region of interest" description="Disordered" evidence="6">
    <location>
        <begin position="392"/>
        <end position="436"/>
    </location>
</feature>
<evidence type="ECO:0000256" key="1">
    <source>
        <dbReference type="ARBA" id="ARBA00022723"/>
    </source>
</evidence>
<dbReference type="Gene3D" id="3.30.160.60">
    <property type="entry name" value="Classic Zinc Finger"/>
    <property type="match status" value="4"/>
</dbReference>
<evidence type="ECO:0000256" key="6">
    <source>
        <dbReference type="SAM" id="MobiDB-lite"/>
    </source>
</evidence>
<feature type="region of interest" description="Disordered" evidence="6">
    <location>
        <begin position="233"/>
        <end position="270"/>
    </location>
</feature>
<dbReference type="Pfam" id="PF00096">
    <property type="entry name" value="zf-C2H2"/>
    <property type="match status" value="4"/>
</dbReference>
<dbReference type="SUPFAM" id="SSF57667">
    <property type="entry name" value="beta-beta-alpha zinc fingers"/>
    <property type="match status" value="2"/>
</dbReference>
<accession>A0ABP0ABH4</accession>
<evidence type="ECO:0000256" key="5">
    <source>
        <dbReference type="PROSITE-ProRule" id="PRU00042"/>
    </source>
</evidence>
<feature type="domain" description="C2H2-type" evidence="7">
    <location>
        <begin position="187"/>
        <end position="214"/>
    </location>
</feature>
<dbReference type="InterPro" id="IPR036051">
    <property type="entry name" value="KRAB_dom_sf"/>
</dbReference>
<feature type="compositionally biased region" description="Basic and acidic residues" evidence="6">
    <location>
        <begin position="416"/>
        <end position="436"/>
    </location>
</feature>
<evidence type="ECO:0000256" key="3">
    <source>
        <dbReference type="ARBA" id="ARBA00022771"/>
    </source>
</evidence>
<reference evidence="9" key="1">
    <citation type="submission" date="2023-12" db="EMBL/GenBank/DDBJ databases">
        <authorList>
            <person name="Brown T."/>
        </authorList>
    </citation>
    <scope>NUCLEOTIDE SEQUENCE</scope>
</reference>
<evidence type="ECO:0000259" key="7">
    <source>
        <dbReference type="PROSITE" id="PS50157"/>
    </source>
</evidence>
<dbReference type="SUPFAM" id="SSF109640">
    <property type="entry name" value="KRAB domain (Kruppel-associated box)"/>
    <property type="match status" value="1"/>
</dbReference>
<feature type="region of interest" description="Disordered" evidence="6">
    <location>
        <begin position="95"/>
        <end position="126"/>
    </location>
</feature>
<proteinExistence type="predicted"/>
<evidence type="ECO:0000256" key="4">
    <source>
        <dbReference type="ARBA" id="ARBA00022833"/>
    </source>
</evidence>
<keyword evidence="3 5" id="KW-0863">Zinc-finger</keyword>
<name>A0ABP0ABH4_PIPNA</name>
<dbReference type="PROSITE" id="PS50157">
    <property type="entry name" value="ZINC_FINGER_C2H2_2"/>
    <property type="match status" value="4"/>
</dbReference>
<evidence type="ECO:0008006" key="11">
    <source>
        <dbReference type="Google" id="ProtNLM"/>
    </source>
</evidence>
<dbReference type="InterPro" id="IPR013087">
    <property type="entry name" value="Znf_C2H2_type"/>
</dbReference>